<dbReference type="GO" id="GO:0000160">
    <property type="term" value="P:phosphorelay signal transduction system"/>
    <property type="evidence" value="ECO:0007669"/>
    <property type="project" value="UniProtKB-KW"/>
</dbReference>
<dbReference type="InterPro" id="IPR001789">
    <property type="entry name" value="Sig_transdc_resp-reg_receiver"/>
</dbReference>
<dbReference type="AlphaFoldDB" id="A0A316U9G9"/>
<feature type="compositionally biased region" description="Low complexity" evidence="4">
    <location>
        <begin position="444"/>
        <end position="470"/>
    </location>
</feature>
<evidence type="ECO:0000256" key="1">
    <source>
        <dbReference type="ARBA" id="ARBA00022553"/>
    </source>
</evidence>
<dbReference type="PROSITE" id="PS50110">
    <property type="entry name" value="RESPONSE_REGULATORY"/>
    <property type="match status" value="1"/>
</dbReference>
<feature type="compositionally biased region" description="Acidic residues" evidence="4">
    <location>
        <begin position="368"/>
        <end position="381"/>
    </location>
</feature>
<protein>
    <recommendedName>
        <fullName evidence="5">Response regulatory domain-containing protein</fullName>
    </recommendedName>
</protein>
<feature type="region of interest" description="Disordered" evidence="4">
    <location>
        <begin position="506"/>
        <end position="551"/>
    </location>
</feature>
<dbReference type="CDD" id="cd17546">
    <property type="entry name" value="REC_hyHK_CKI1_RcsC-like"/>
    <property type="match status" value="1"/>
</dbReference>
<accession>A0A316U9G9</accession>
<feature type="domain" description="Response regulatory" evidence="5">
    <location>
        <begin position="27"/>
        <end position="153"/>
    </location>
</feature>
<keyword evidence="7" id="KW-1185">Reference proteome</keyword>
<dbReference type="RefSeq" id="XP_025349040.1">
    <property type="nucleotide sequence ID" value="XM_025489408.1"/>
</dbReference>
<reference evidence="6 7" key="1">
    <citation type="journal article" date="2018" name="Mol. Biol. Evol.">
        <title>Broad Genomic Sampling Reveals a Smut Pathogenic Ancestry of the Fungal Clade Ustilaginomycotina.</title>
        <authorList>
            <person name="Kijpornyongpan T."/>
            <person name="Mondo S.J."/>
            <person name="Barry K."/>
            <person name="Sandor L."/>
            <person name="Lee J."/>
            <person name="Lipzen A."/>
            <person name="Pangilinan J."/>
            <person name="LaButti K."/>
            <person name="Hainaut M."/>
            <person name="Henrissat B."/>
            <person name="Grigoriev I.V."/>
            <person name="Spatafora J.W."/>
            <person name="Aime M.C."/>
        </authorList>
    </citation>
    <scope>NUCLEOTIDE SEQUENCE [LARGE SCALE GENOMIC DNA]</scope>
    <source>
        <strain evidence="6 7">MCA 4718</strain>
    </source>
</reference>
<feature type="compositionally biased region" description="Basic and acidic residues" evidence="4">
    <location>
        <begin position="265"/>
        <end position="289"/>
    </location>
</feature>
<feature type="compositionally biased region" description="Low complexity" evidence="4">
    <location>
        <begin position="253"/>
        <end position="263"/>
    </location>
</feature>
<keyword evidence="2" id="KW-0902">Two-component regulatory system</keyword>
<feature type="compositionally biased region" description="Low complexity" evidence="4">
    <location>
        <begin position="290"/>
        <end position="302"/>
    </location>
</feature>
<dbReference type="Pfam" id="PF00072">
    <property type="entry name" value="Response_reg"/>
    <property type="match status" value="1"/>
</dbReference>
<evidence type="ECO:0000259" key="5">
    <source>
        <dbReference type="PROSITE" id="PS50110"/>
    </source>
</evidence>
<evidence type="ECO:0000313" key="6">
    <source>
        <dbReference type="EMBL" id="PWN21880.1"/>
    </source>
</evidence>
<name>A0A316U9G9_9BASI</name>
<dbReference type="Gene3D" id="3.40.50.2300">
    <property type="match status" value="1"/>
</dbReference>
<keyword evidence="1 3" id="KW-0597">Phosphoprotein</keyword>
<gene>
    <name evidence="6" type="ORF">BCV69DRAFT_158350</name>
</gene>
<dbReference type="InterPro" id="IPR011006">
    <property type="entry name" value="CheY-like_superfamily"/>
</dbReference>
<dbReference type="PANTHER" id="PTHR45339">
    <property type="entry name" value="HYBRID SIGNAL TRANSDUCTION HISTIDINE KINASE J"/>
    <property type="match status" value="1"/>
</dbReference>
<dbReference type="SMART" id="SM00448">
    <property type="entry name" value="REC"/>
    <property type="match status" value="1"/>
</dbReference>
<feature type="region of interest" description="Disordered" evidence="4">
    <location>
        <begin position="366"/>
        <end position="489"/>
    </location>
</feature>
<dbReference type="GeneID" id="37011142"/>
<dbReference type="STRING" id="1684307.A0A316U9G9"/>
<feature type="modified residue" description="4-aspartylphosphate" evidence="3">
    <location>
        <position position="81"/>
    </location>
</feature>
<organism evidence="6 7">
    <name type="scientific">Pseudomicrostroma glucosiphilum</name>
    <dbReference type="NCBI Taxonomy" id="1684307"/>
    <lineage>
        <taxon>Eukaryota</taxon>
        <taxon>Fungi</taxon>
        <taxon>Dikarya</taxon>
        <taxon>Basidiomycota</taxon>
        <taxon>Ustilaginomycotina</taxon>
        <taxon>Exobasidiomycetes</taxon>
        <taxon>Microstromatales</taxon>
        <taxon>Microstromatales incertae sedis</taxon>
        <taxon>Pseudomicrostroma</taxon>
    </lineage>
</organism>
<feature type="region of interest" description="Disordered" evidence="4">
    <location>
        <begin position="250"/>
        <end position="308"/>
    </location>
</feature>
<feature type="compositionally biased region" description="Low complexity" evidence="4">
    <location>
        <begin position="407"/>
        <end position="432"/>
    </location>
</feature>
<dbReference type="SUPFAM" id="SSF52172">
    <property type="entry name" value="CheY-like"/>
    <property type="match status" value="1"/>
</dbReference>
<sequence length="572" mass="61210">MMSGYSDSVVAASTAEASAKAQPHLLRVLIVDDNAVNLAVLGKLLRKNFSHLLDSPPVAVDSALKALQLLQDNVYDLILMDIQMPFLSGVDCTRRIRQGIDGVLAANRQTTIVAVTTAVGTEPEALYRRSGFDGLIGKPVKSEAMTELLEPLLAAAREAAPSVETLTIKGQAVTPPLPVVPITGERCFFIPQSSGTDSANSTAPSITETRNFEALLKEQTRISLFRYGACAIARTNSAAGVSDRRRIRDYDIESSSSSPSIGSSDDEKVRRGADADVHETMAEDTDSSRVRSSSSGPSPKWSRAGRGHSITISQSGLNEQIHREMQAADMHVPSQRVRQRPQPARLSAPMLVFQRPSPDKALAGFDMTTEDATEDEEESFAVDEPLSPFSHFGNSGNGNMTSQLFASLQQRTQQQPSPSKSRSSPSAPFGSRWTGNVYGVTRRSSSMGGSASSGDSSSPGSGASSSRSGSLAMDFDGEGTTPLTTPDNESAHFALAPIDEHKVGSALDSLPSPLSSPHDEGKLEYPMVGRGGSATLPRKTSPWRPPLERQTATRDVVTVAKVLHDQFKDFRL</sequence>
<dbReference type="OrthoDB" id="60033at2759"/>
<feature type="compositionally biased region" description="Polar residues" evidence="4">
    <location>
        <begin position="392"/>
        <end position="406"/>
    </location>
</feature>
<dbReference type="Proteomes" id="UP000245942">
    <property type="component" value="Unassembled WGS sequence"/>
</dbReference>
<evidence type="ECO:0000256" key="2">
    <source>
        <dbReference type="ARBA" id="ARBA00023012"/>
    </source>
</evidence>
<proteinExistence type="predicted"/>
<dbReference type="PANTHER" id="PTHR45339:SF1">
    <property type="entry name" value="HYBRID SIGNAL TRANSDUCTION HISTIDINE KINASE J"/>
    <property type="match status" value="1"/>
</dbReference>
<evidence type="ECO:0000256" key="4">
    <source>
        <dbReference type="SAM" id="MobiDB-lite"/>
    </source>
</evidence>
<evidence type="ECO:0000313" key="7">
    <source>
        <dbReference type="Proteomes" id="UP000245942"/>
    </source>
</evidence>
<feature type="compositionally biased region" description="Low complexity" evidence="4">
    <location>
        <begin position="506"/>
        <end position="516"/>
    </location>
</feature>
<evidence type="ECO:0000256" key="3">
    <source>
        <dbReference type="PROSITE-ProRule" id="PRU00169"/>
    </source>
</evidence>
<dbReference type="EMBL" id="KZ819324">
    <property type="protein sequence ID" value="PWN21880.1"/>
    <property type="molecule type" value="Genomic_DNA"/>
</dbReference>